<evidence type="ECO:0000313" key="4">
    <source>
        <dbReference type="Proteomes" id="UP001392437"/>
    </source>
</evidence>
<accession>A0AAW0R7E8</accession>
<keyword evidence="2" id="KW-1133">Transmembrane helix</keyword>
<feature type="transmembrane region" description="Helical" evidence="2">
    <location>
        <begin position="60"/>
        <end position="83"/>
    </location>
</feature>
<feature type="region of interest" description="Disordered" evidence="1">
    <location>
        <begin position="275"/>
        <end position="317"/>
    </location>
</feature>
<keyword evidence="2" id="KW-0472">Membrane</keyword>
<feature type="transmembrane region" description="Helical" evidence="2">
    <location>
        <begin position="104"/>
        <end position="126"/>
    </location>
</feature>
<reference evidence="3 4" key="1">
    <citation type="submission" date="2023-01" db="EMBL/GenBank/DDBJ databases">
        <title>Analysis of 21 Apiospora genomes using comparative genomics revels a genus with tremendous synthesis potential of carbohydrate active enzymes and secondary metabolites.</title>
        <authorList>
            <person name="Sorensen T."/>
        </authorList>
    </citation>
    <scope>NUCLEOTIDE SEQUENCE [LARGE SCALE GENOMIC DNA]</scope>
    <source>
        <strain evidence="3 4">CBS 117206</strain>
    </source>
</reference>
<feature type="compositionally biased region" description="Basic and acidic residues" evidence="1">
    <location>
        <begin position="207"/>
        <end position="216"/>
    </location>
</feature>
<evidence type="ECO:0000256" key="1">
    <source>
        <dbReference type="SAM" id="MobiDB-lite"/>
    </source>
</evidence>
<feature type="region of interest" description="Disordered" evidence="1">
    <location>
        <begin position="205"/>
        <end position="231"/>
    </location>
</feature>
<sequence length="317" mass="34967">MAPLSPDILQGLASRNATDTMTPTLFPRQYLPIPPYFAASHSSTSPSEAGPVDMPELDNIVAVSMGVVLYVCLIFVVAMSATFRYNSRMYPSPSKWTWAQQSAGFLALFSLALPLIFVHGCLQLLVRAFLRYLSIPTNAEASGTGSVIAISSSPSESTLSPYFSSSSDSSSSVENRRAGSGGILRKALVKYVGLFPLREGKLSWPEQNERESEPLRQQRRQRMQSAHNRQADEEIARLEAELAPPPAYDGVVLPQYERESRQRFVLVPLHDHQGELRRSRGGLVRQSAVIGDNRDETTRASSQDLHDQMSPPPPAYC</sequence>
<evidence type="ECO:0000313" key="3">
    <source>
        <dbReference type="EMBL" id="KAK8129730.1"/>
    </source>
</evidence>
<dbReference type="EMBL" id="JAQQWP010000002">
    <property type="protein sequence ID" value="KAK8129730.1"/>
    <property type="molecule type" value="Genomic_DNA"/>
</dbReference>
<protein>
    <submittedName>
        <fullName evidence="3">Uncharacterized protein</fullName>
    </submittedName>
</protein>
<dbReference type="AlphaFoldDB" id="A0AAW0R7E8"/>
<evidence type="ECO:0000256" key="2">
    <source>
        <dbReference type="SAM" id="Phobius"/>
    </source>
</evidence>
<gene>
    <name evidence="3" type="ORF">PG999_002110</name>
</gene>
<keyword evidence="4" id="KW-1185">Reference proteome</keyword>
<dbReference type="Proteomes" id="UP001392437">
    <property type="component" value="Unassembled WGS sequence"/>
</dbReference>
<comment type="caution">
    <text evidence="3">The sequence shown here is derived from an EMBL/GenBank/DDBJ whole genome shotgun (WGS) entry which is preliminary data.</text>
</comment>
<name>A0AAW0R7E8_9PEZI</name>
<feature type="region of interest" description="Disordered" evidence="1">
    <location>
        <begin position="153"/>
        <end position="177"/>
    </location>
</feature>
<organism evidence="3 4">
    <name type="scientific">Apiospora kogelbergensis</name>
    <dbReference type="NCBI Taxonomy" id="1337665"/>
    <lineage>
        <taxon>Eukaryota</taxon>
        <taxon>Fungi</taxon>
        <taxon>Dikarya</taxon>
        <taxon>Ascomycota</taxon>
        <taxon>Pezizomycotina</taxon>
        <taxon>Sordariomycetes</taxon>
        <taxon>Xylariomycetidae</taxon>
        <taxon>Amphisphaeriales</taxon>
        <taxon>Apiosporaceae</taxon>
        <taxon>Apiospora</taxon>
    </lineage>
</organism>
<keyword evidence="2" id="KW-0812">Transmembrane</keyword>
<proteinExistence type="predicted"/>
<feature type="compositionally biased region" description="Low complexity" evidence="1">
    <location>
        <begin position="153"/>
        <end position="172"/>
    </location>
</feature>